<dbReference type="EMBL" id="SDPM01000008">
    <property type="protein sequence ID" value="RXZ85650.1"/>
    <property type="molecule type" value="Genomic_DNA"/>
</dbReference>
<dbReference type="AlphaFoldDB" id="A0A4Q2M965"/>
<sequence length="152" mass="16730">MFRFELTTHSTAPREALFDLSLDVDAHVASMHGTNERAVAGVTSGAIGLGESVTWRARHFGIVWNMTSSVTALDRPSRFVDEQTRGPFRSFRHEHLFIERGTGSTMIDRIEASAPLGPLGTLAERLALGGHLRRLIAERNRVLVARAERPGA</sequence>
<dbReference type="Gene3D" id="3.30.530.20">
    <property type="match status" value="1"/>
</dbReference>
<dbReference type="OrthoDB" id="9801773at2"/>
<keyword evidence="3" id="KW-1185">Reference proteome</keyword>
<dbReference type="Proteomes" id="UP000292686">
    <property type="component" value="Unassembled WGS sequence"/>
</dbReference>
<evidence type="ECO:0000313" key="4">
    <source>
        <dbReference type="Proteomes" id="UP000581087"/>
    </source>
</evidence>
<dbReference type="Proteomes" id="UP000581087">
    <property type="component" value="Unassembled WGS sequence"/>
</dbReference>
<reference evidence="1 4" key="2">
    <citation type="submission" date="2020-07" db="EMBL/GenBank/DDBJ databases">
        <title>Sequencing the genomes of 1000 actinobacteria strains.</title>
        <authorList>
            <person name="Klenk H.-P."/>
        </authorList>
    </citation>
    <scope>NUCLEOTIDE SEQUENCE [LARGE SCALE GENOMIC DNA]</scope>
    <source>
        <strain evidence="1 4">DSM 23870</strain>
    </source>
</reference>
<dbReference type="InterPro" id="IPR023393">
    <property type="entry name" value="START-like_dom_sf"/>
</dbReference>
<evidence type="ECO:0000313" key="1">
    <source>
        <dbReference type="EMBL" id="NYD68292.1"/>
    </source>
</evidence>
<name>A0A4Q2M965_9MICO</name>
<evidence type="ECO:0000313" key="2">
    <source>
        <dbReference type="EMBL" id="RXZ85650.1"/>
    </source>
</evidence>
<protein>
    <submittedName>
        <fullName evidence="2">Cyclase</fullName>
    </submittedName>
    <submittedName>
        <fullName evidence="1">Ligand-binding SRPBCC domain-containing protein</fullName>
    </submittedName>
</protein>
<gene>
    <name evidence="1" type="ORF">BJ972_002811</name>
    <name evidence="2" type="ORF">ESP50_14260</name>
</gene>
<dbReference type="RefSeq" id="WP_129176333.1">
    <property type="nucleotide sequence ID" value="NZ_JACCBI010000001.1"/>
</dbReference>
<accession>A0A4Q2M965</accession>
<organism evidence="2 3">
    <name type="scientific">Agromyces atrinae</name>
    <dbReference type="NCBI Taxonomy" id="592376"/>
    <lineage>
        <taxon>Bacteria</taxon>
        <taxon>Bacillati</taxon>
        <taxon>Actinomycetota</taxon>
        <taxon>Actinomycetes</taxon>
        <taxon>Micrococcales</taxon>
        <taxon>Microbacteriaceae</taxon>
        <taxon>Agromyces</taxon>
    </lineage>
</organism>
<evidence type="ECO:0000313" key="3">
    <source>
        <dbReference type="Proteomes" id="UP000292686"/>
    </source>
</evidence>
<dbReference type="EMBL" id="JACCBI010000001">
    <property type="protein sequence ID" value="NYD68292.1"/>
    <property type="molecule type" value="Genomic_DNA"/>
</dbReference>
<proteinExistence type="predicted"/>
<dbReference type="CDD" id="cd07820">
    <property type="entry name" value="SRPBCC_3"/>
    <property type="match status" value="1"/>
</dbReference>
<comment type="caution">
    <text evidence="2">The sequence shown here is derived from an EMBL/GenBank/DDBJ whole genome shotgun (WGS) entry which is preliminary data.</text>
</comment>
<reference evidence="2 3" key="1">
    <citation type="submission" date="2019-01" db="EMBL/GenBank/DDBJ databases">
        <title>Agromyces.</title>
        <authorList>
            <person name="Li J."/>
        </authorList>
    </citation>
    <scope>NUCLEOTIDE SEQUENCE [LARGE SCALE GENOMIC DNA]</scope>
    <source>
        <strain evidence="2 3">DSM 23870</strain>
    </source>
</reference>
<dbReference type="SUPFAM" id="SSF55961">
    <property type="entry name" value="Bet v1-like"/>
    <property type="match status" value="1"/>
</dbReference>